<reference evidence="8 9" key="1">
    <citation type="journal article" date="2011" name="Stand. Genomic Sci.">
        <title>Complete genome sequence of the acetate-degrading sulfate reducer Desulfobacca acetoxidans type strain (ASRB2).</title>
        <authorList>
            <person name="Goker M."/>
            <person name="Teshima H."/>
            <person name="Lapidus A."/>
            <person name="Nolan M."/>
            <person name="Lucas S."/>
            <person name="Hammon N."/>
            <person name="Deshpande S."/>
            <person name="Cheng J.F."/>
            <person name="Tapia R."/>
            <person name="Han C."/>
            <person name="Goodwin L."/>
            <person name="Pitluck S."/>
            <person name="Huntemann M."/>
            <person name="Liolios K."/>
            <person name="Ivanova N."/>
            <person name="Pagani I."/>
            <person name="Mavromatis K."/>
            <person name="Ovchinikova G."/>
            <person name="Pati A."/>
            <person name="Chen A."/>
            <person name="Palaniappan K."/>
            <person name="Land M."/>
            <person name="Hauser L."/>
            <person name="Brambilla E.M."/>
            <person name="Rohde M."/>
            <person name="Spring S."/>
            <person name="Detter J.C."/>
            <person name="Woyke T."/>
            <person name="Bristow J."/>
            <person name="Eisen J.A."/>
            <person name="Markowitz V."/>
            <person name="Hugenholtz P."/>
            <person name="Kyrpides N.C."/>
            <person name="Klenk H.P."/>
        </authorList>
    </citation>
    <scope>NUCLEOTIDE SEQUENCE [LARGE SCALE GENOMIC DNA]</scope>
    <source>
        <strain evidence="9">ATCC 700848 / DSM 11109 / ASRB2</strain>
    </source>
</reference>
<dbReference type="SUPFAM" id="SSF48013">
    <property type="entry name" value="NusB-like"/>
    <property type="match status" value="1"/>
</dbReference>
<dbReference type="Gene3D" id="1.10.940.10">
    <property type="entry name" value="NusB-like"/>
    <property type="match status" value="1"/>
</dbReference>
<dbReference type="Pfam" id="PF01029">
    <property type="entry name" value="NusB"/>
    <property type="match status" value="1"/>
</dbReference>
<dbReference type="InterPro" id="IPR035926">
    <property type="entry name" value="NusB-like_sf"/>
</dbReference>
<comment type="function">
    <text evidence="6">Involved in transcription antitermination. Required for transcription of ribosomal RNA (rRNA) genes. Binds specifically to the boxA antiterminator sequence of the ribosomal RNA (rrn) operons.</text>
</comment>
<evidence type="ECO:0000313" key="9">
    <source>
        <dbReference type="Proteomes" id="UP000000483"/>
    </source>
</evidence>
<keyword evidence="9" id="KW-1185">Reference proteome</keyword>
<keyword evidence="5 6" id="KW-0804">Transcription</keyword>
<evidence type="ECO:0000256" key="1">
    <source>
        <dbReference type="ARBA" id="ARBA00005952"/>
    </source>
</evidence>
<organism evidence="8 9">
    <name type="scientific">Desulfobacca acetoxidans (strain ATCC 700848 / DSM 11109 / ASRB2)</name>
    <dbReference type="NCBI Taxonomy" id="880072"/>
    <lineage>
        <taxon>Bacteria</taxon>
        <taxon>Pseudomonadati</taxon>
        <taxon>Thermodesulfobacteriota</taxon>
        <taxon>Desulfobaccia</taxon>
        <taxon>Desulfobaccales</taxon>
        <taxon>Desulfobaccaceae</taxon>
        <taxon>Desulfobacca</taxon>
    </lineage>
</organism>
<gene>
    <name evidence="6" type="primary">nusB</name>
    <name evidence="8" type="ordered locus">Desac_2610</name>
</gene>
<dbReference type="GO" id="GO:0031564">
    <property type="term" value="P:transcription antitermination"/>
    <property type="evidence" value="ECO:0007669"/>
    <property type="project" value="UniProtKB-KW"/>
</dbReference>
<dbReference type="GO" id="GO:0005829">
    <property type="term" value="C:cytosol"/>
    <property type="evidence" value="ECO:0007669"/>
    <property type="project" value="TreeGrafter"/>
</dbReference>
<dbReference type="HOGENOM" id="CLU_087843_3_3_7"/>
<evidence type="ECO:0000259" key="7">
    <source>
        <dbReference type="Pfam" id="PF01029"/>
    </source>
</evidence>
<evidence type="ECO:0000256" key="3">
    <source>
        <dbReference type="ARBA" id="ARBA00022884"/>
    </source>
</evidence>
<comment type="similarity">
    <text evidence="1 6">Belongs to the NusB family.</text>
</comment>
<evidence type="ECO:0000256" key="4">
    <source>
        <dbReference type="ARBA" id="ARBA00023015"/>
    </source>
</evidence>
<dbReference type="eggNOG" id="COG0781">
    <property type="taxonomic scope" value="Bacteria"/>
</dbReference>
<dbReference type="GO" id="GO:0006353">
    <property type="term" value="P:DNA-templated transcription termination"/>
    <property type="evidence" value="ECO:0007669"/>
    <property type="project" value="UniProtKB-UniRule"/>
</dbReference>
<feature type="domain" description="NusB/RsmB/TIM44" evidence="7">
    <location>
        <begin position="9"/>
        <end position="133"/>
    </location>
</feature>
<keyword evidence="4 6" id="KW-0805">Transcription regulation</keyword>
<evidence type="ECO:0000256" key="6">
    <source>
        <dbReference type="HAMAP-Rule" id="MF_00073"/>
    </source>
</evidence>
<dbReference type="NCBIfam" id="TIGR01951">
    <property type="entry name" value="nusB"/>
    <property type="match status" value="1"/>
</dbReference>
<dbReference type="HAMAP" id="MF_00073">
    <property type="entry name" value="NusB"/>
    <property type="match status" value="1"/>
</dbReference>
<keyword evidence="2 6" id="KW-0889">Transcription antitermination</keyword>
<keyword evidence="3 6" id="KW-0694">RNA-binding</keyword>
<dbReference type="AlphaFoldDB" id="F2NDT0"/>
<dbReference type="STRING" id="880072.Desac_2610"/>
<dbReference type="InterPro" id="IPR011605">
    <property type="entry name" value="NusB_fam"/>
</dbReference>
<dbReference type="PANTHER" id="PTHR11078">
    <property type="entry name" value="N UTILIZATION SUBSTANCE PROTEIN B-RELATED"/>
    <property type="match status" value="1"/>
</dbReference>
<dbReference type="KEGG" id="dao:Desac_2610"/>
<name>F2NDT0_DESAR</name>
<sequence length="142" mass="16162">MSRPGKSLARERALQCLYQIEITGREVEGAAALFWEHFHSEERNSAYFHRLVAGVRGHCEELDAYISRFSQHWRLERMASVDRNILRLAIFELLHCPEVPPKVVVNEAVELGKRFGAENSGAFINGILDSFLKARQPDRGLG</sequence>
<dbReference type="CDD" id="cd00619">
    <property type="entry name" value="Terminator_NusB"/>
    <property type="match status" value="1"/>
</dbReference>
<proteinExistence type="inferred from homology"/>
<evidence type="ECO:0000256" key="5">
    <source>
        <dbReference type="ARBA" id="ARBA00023163"/>
    </source>
</evidence>
<evidence type="ECO:0000256" key="2">
    <source>
        <dbReference type="ARBA" id="ARBA00022814"/>
    </source>
</evidence>
<accession>F2NDT0</accession>
<dbReference type="EMBL" id="CP002629">
    <property type="protein sequence ID" value="AEB10427.1"/>
    <property type="molecule type" value="Genomic_DNA"/>
</dbReference>
<protein>
    <recommendedName>
        <fullName evidence="6">Transcription antitermination protein NusB</fullName>
    </recommendedName>
    <alternativeName>
        <fullName evidence="6">Antitermination factor NusB</fullName>
    </alternativeName>
</protein>
<evidence type="ECO:0000313" key="8">
    <source>
        <dbReference type="EMBL" id="AEB10427.1"/>
    </source>
</evidence>
<dbReference type="InterPro" id="IPR006027">
    <property type="entry name" value="NusB_RsmB_TIM44"/>
</dbReference>
<dbReference type="Proteomes" id="UP000000483">
    <property type="component" value="Chromosome"/>
</dbReference>
<reference evidence="9" key="2">
    <citation type="submission" date="2011-03" db="EMBL/GenBank/DDBJ databases">
        <title>The complete genome of Desulfobacca acetoxidans DSM 11109.</title>
        <authorList>
            <consortium name="US DOE Joint Genome Institute (JGI-PGF)"/>
            <person name="Lucas S."/>
            <person name="Copeland A."/>
            <person name="Lapidus A."/>
            <person name="Bruce D."/>
            <person name="Goodwin L."/>
            <person name="Pitluck S."/>
            <person name="Peters L."/>
            <person name="Kyrpides N."/>
            <person name="Mavromatis K."/>
            <person name="Ivanova N."/>
            <person name="Ovchinnikova G."/>
            <person name="Teshima H."/>
            <person name="Detter J.C."/>
            <person name="Han C."/>
            <person name="Land M."/>
            <person name="Hauser L."/>
            <person name="Markowitz V."/>
            <person name="Cheng J.-F."/>
            <person name="Hugenholtz P."/>
            <person name="Woyke T."/>
            <person name="Wu D."/>
            <person name="Spring S."/>
            <person name="Schueler E."/>
            <person name="Brambilla E."/>
            <person name="Klenk H.-P."/>
            <person name="Eisen J.A."/>
        </authorList>
    </citation>
    <scope>NUCLEOTIDE SEQUENCE [LARGE SCALE GENOMIC DNA]</scope>
    <source>
        <strain evidence="9">ATCC 700848 / DSM 11109 / ASRB2</strain>
    </source>
</reference>
<dbReference type="PANTHER" id="PTHR11078:SF3">
    <property type="entry name" value="ANTITERMINATION NUSB DOMAIN-CONTAINING PROTEIN"/>
    <property type="match status" value="1"/>
</dbReference>
<dbReference type="GO" id="GO:0003723">
    <property type="term" value="F:RNA binding"/>
    <property type="evidence" value="ECO:0007669"/>
    <property type="project" value="UniProtKB-UniRule"/>
</dbReference>